<evidence type="ECO:0000256" key="1">
    <source>
        <dbReference type="ARBA" id="ARBA00004141"/>
    </source>
</evidence>
<dbReference type="OrthoDB" id="264392at2759"/>
<evidence type="ECO:0000256" key="5">
    <source>
        <dbReference type="SAM" id="Phobius"/>
    </source>
</evidence>
<keyword evidence="3 5" id="KW-1133">Transmembrane helix</keyword>
<feature type="transmembrane region" description="Helical" evidence="5">
    <location>
        <begin position="12"/>
        <end position="38"/>
    </location>
</feature>
<dbReference type="InterPro" id="IPR022535">
    <property type="entry name" value="Golgi_pH-regulator_cons_dom"/>
</dbReference>
<keyword evidence="9" id="KW-1185">Reference proteome</keyword>
<evidence type="ECO:0008006" key="10">
    <source>
        <dbReference type="Google" id="ProtNLM"/>
    </source>
</evidence>
<evidence type="ECO:0000259" key="6">
    <source>
        <dbReference type="Pfam" id="PF12430"/>
    </source>
</evidence>
<dbReference type="RefSeq" id="XP_028880589.1">
    <property type="nucleotide sequence ID" value="XM_029028006.1"/>
</dbReference>
<dbReference type="GO" id="GO:0016020">
    <property type="term" value="C:membrane"/>
    <property type="evidence" value="ECO:0007669"/>
    <property type="project" value="UniProtKB-SubCell"/>
</dbReference>
<dbReference type="Pfam" id="PF12430">
    <property type="entry name" value="ABA_GPCR"/>
    <property type="match status" value="1"/>
</dbReference>
<sequence length="493" mass="54404">MVGGAIGNITEGFIGVLLFLSLCYIGILFGRLVFVYAIERPTTQFCFVVIFALSTFIFTLVLLDASKVASTIFSTSFIAHALRYAIIADLTAISLLCPFCILRLLLQNLHLRRCMILVGSCCILFYLFGKWIPLLRWIRGLLELGFHLSPAHTLWDAVSTTVALVGILAVGILSGYAAVTTPVSFIRPLVVRDSGAGARVALGVLAKRQRYLLSLWTSKQSQIAQAWSTKVPSASARDSATRVWSWVAKSLRSSGGDGNSRWNSENVAKLKAESDGIQAVSTAVFLEMNEMDSLLRSAENGATWRGWAEAFIGVLLLLHTLLKLTFTTISLLRWYFSSFATVPHQTEDTATRVVGILETYGLSVSSSEGTERRVAWVSLTLNAWMIISSIRGFLLTVFRLVTLYTAFLSMDTTVLGLTTGMGAYFMGQLLLLRLSPTLETQSVLSEVLQEQLPRRELYRHLNDLVFVISSAVTILVRHSMVSLQISNQYNIEG</sequence>
<dbReference type="InterPro" id="IPR015672">
    <property type="entry name" value="GPHR/GTG"/>
</dbReference>
<evidence type="ECO:0000256" key="2">
    <source>
        <dbReference type="ARBA" id="ARBA00022692"/>
    </source>
</evidence>
<comment type="subcellular location">
    <subcellularLocation>
        <location evidence="1">Membrane</location>
        <topology evidence="1">Multi-pass membrane protein</topology>
    </subcellularLocation>
</comment>
<dbReference type="GeneID" id="39987786"/>
<accession>A0A1X0NPX0</accession>
<evidence type="ECO:0000256" key="4">
    <source>
        <dbReference type="ARBA" id="ARBA00023136"/>
    </source>
</evidence>
<dbReference type="Proteomes" id="UP000192257">
    <property type="component" value="Unassembled WGS sequence"/>
</dbReference>
<name>A0A1X0NPX0_9TRYP</name>
<dbReference type="VEuPathDB" id="TriTrypDB:TM35_000271130"/>
<feature type="transmembrane region" description="Helical" evidence="5">
    <location>
        <begin position="374"/>
        <end position="394"/>
    </location>
</feature>
<feature type="transmembrane region" description="Helical" evidence="5">
    <location>
        <begin position="45"/>
        <end position="63"/>
    </location>
</feature>
<dbReference type="EMBL" id="NBCO01000027">
    <property type="protein sequence ID" value="ORC86523.1"/>
    <property type="molecule type" value="Genomic_DNA"/>
</dbReference>
<organism evidence="8 9">
    <name type="scientific">Trypanosoma theileri</name>
    <dbReference type="NCBI Taxonomy" id="67003"/>
    <lineage>
        <taxon>Eukaryota</taxon>
        <taxon>Discoba</taxon>
        <taxon>Euglenozoa</taxon>
        <taxon>Kinetoplastea</taxon>
        <taxon>Metakinetoplastina</taxon>
        <taxon>Trypanosomatida</taxon>
        <taxon>Trypanosomatidae</taxon>
        <taxon>Trypanosoma</taxon>
    </lineage>
</organism>
<evidence type="ECO:0000256" key="3">
    <source>
        <dbReference type="ARBA" id="ARBA00022989"/>
    </source>
</evidence>
<comment type="caution">
    <text evidence="8">The sequence shown here is derived from an EMBL/GenBank/DDBJ whole genome shotgun (WGS) entry which is preliminary data.</text>
</comment>
<evidence type="ECO:0000259" key="7">
    <source>
        <dbReference type="Pfam" id="PF12537"/>
    </source>
</evidence>
<protein>
    <recommendedName>
        <fullName evidence="10">Golgi pH regulator</fullName>
    </recommendedName>
</protein>
<dbReference type="Pfam" id="PF12537">
    <property type="entry name" value="GPHR_N"/>
    <property type="match status" value="1"/>
</dbReference>
<dbReference type="PANTHER" id="PTHR15948:SF0">
    <property type="entry name" value="GOLGI PH REGULATOR A-RELATED"/>
    <property type="match status" value="1"/>
</dbReference>
<reference evidence="8 9" key="1">
    <citation type="submission" date="2017-03" db="EMBL/GenBank/DDBJ databases">
        <title>An alternative strategy for trypanosome survival in the mammalian bloodstream revealed through genome and transcriptome analysis of the ubiquitous bovine parasite Trypanosoma (Megatrypanum) theileri.</title>
        <authorList>
            <person name="Kelly S."/>
            <person name="Ivens A."/>
            <person name="Mott A."/>
            <person name="O'Neill E."/>
            <person name="Emms D."/>
            <person name="Macleod O."/>
            <person name="Voorheis P."/>
            <person name="Matthews J."/>
            <person name="Matthews K."/>
            <person name="Carrington M."/>
        </authorList>
    </citation>
    <scope>NUCLEOTIDE SEQUENCE [LARGE SCALE GENOMIC DNA]</scope>
    <source>
        <strain evidence="8">Edinburgh</strain>
    </source>
</reference>
<feature type="transmembrane region" description="Helical" evidence="5">
    <location>
        <begin position="401"/>
        <end position="426"/>
    </location>
</feature>
<keyword evidence="4 5" id="KW-0472">Membrane</keyword>
<feature type="transmembrane region" description="Helical" evidence="5">
    <location>
        <begin position="114"/>
        <end position="134"/>
    </location>
</feature>
<evidence type="ECO:0000313" key="8">
    <source>
        <dbReference type="EMBL" id="ORC86523.1"/>
    </source>
</evidence>
<gene>
    <name evidence="8" type="ORF">TM35_000271130</name>
</gene>
<dbReference type="PANTHER" id="PTHR15948">
    <property type="entry name" value="G-PROTEIN COUPLED RECEPTOR 89-RELATED"/>
    <property type="match status" value="1"/>
</dbReference>
<dbReference type="InterPro" id="IPR025969">
    <property type="entry name" value="ABA_GPCR_dom"/>
</dbReference>
<feature type="domain" description="Abscisic acid G-protein coupled receptor-like" evidence="6">
    <location>
        <begin position="301"/>
        <end position="477"/>
    </location>
</feature>
<dbReference type="STRING" id="67003.A0A1X0NPX0"/>
<dbReference type="AlphaFoldDB" id="A0A1X0NPX0"/>
<evidence type="ECO:0000313" key="9">
    <source>
        <dbReference type="Proteomes" id="UP000192257"/>
    </source>
</evidence>
<feature type="domain" description="Golgi pH regulator conserved" evidence="7">
    <location>
        <begin position="153"/>
        <end position="221"/>
    </location>
</feature>
<feature type="transmembrane region" description="Helical" evidence="5">
    <location>
        <begin position="83"/>
        <end position="102"/>
    </location>
</feature>
<keyword evidence="2 5" id="KW-0812">Transmembrane</keyword>
<proteinExistence type="predicted"/>
<feature type="transmembrane region" description="Helical" evidence="5">
    <location>
        <begin position="154"/>
        <end position="179"/>
    </location>
</feature>
<feature type="transmembrane region" description="Helical" evidence="5">
    <location>
        <begin position="310"/>
        <end position="336"/>
    </location>
</feature>